<evidence type="ECO:0000313" key="3">
    <source>
        <dbReference type="Proteomes" id="UP000663720"/>
    </source>
</evidence>
<proteinExistence type="predicted"/>
<protein>
    <submittedName>
        <fullName evidence="2">Uncharacterized protein</fullName>
    </submittedName>
</protein>
<dbReference type="KEGG" id="dli:dnl_22860"/>
<accession>A0A975B714</accession>
<gene>
    <name evidence="2" type="ORF">dnl_22860</name>
</gene>
<dbReference type="Proteomes" id="UP000663720">
    <property type="component" value="Chromosome"/>
</dbReference>
<feature type="transmembrane region" description="Helical" evidence="1">
    <location>
        <begin position="6"/>
        <end position="28"/>
    </location>
</feature>
<name>A0A975B714_9BACT</name>
<reference evidence="2" key="1">
    <citation type="journal article" date="2021" name="Microb. Physiol.">
        <title>Proteogenomic Insights into the Physiology of Marine, Sulfate-Reducing, Filamentous Desulfonema limicola and Desulfonema magnum.</title>
        <authorList>
            <person name="Schnaars V."/>
            <person name="Wohlbrand L."/>
            <person name="Scheve S."/>
            <person name="Hinrichs C."/>
            <person name="Reinhardt R."/>
            <person name="Rabus R."/>
        </authorList>
    </citation>
    <scope>NUCLEOTIDE SEQUENCE</scope>
    <source>
        <strain evidence="2">5ac10</strain>
    </source>
</reference>
<keyword evidence="3" id="KW-1185">Reference proteome</keyword>
<evidence type="ECO:0000256" key="1">
    <source>
        <dbReference type="SAM" id="Phobius"/>
    </source>
</evidence>
<sequence length="39" mass="4936">MNIIKLFWQLFYFYDDIKVILAFIYLYINWLSLKQLSEE</sequence>
<organism evidence="2 3">
    <name type="scientific">Desulfonema limicola</name>
    <dbReference type="NCBI Taxonomy" id="45656"/>
    <lineage>
        <taxon>Bacteria</taxon>
        <taxon>Pseudomonadati</taxon>
        <taxon>Thermodesulfobacteriota</taxon>
        <taxon>Desulfobacteria</taxon>
        <taxon>Desulfobacterales</taxon>
        <taxon>Desulfococcaceae</taxon>
        <taxon>Desulfonema</taxon>
    </lineage>
</organism>
<dbReference type="EMBL" id="CP061799">
    <property type="protein sequence ID" value="QTA80001.1"/>
    <property type="molecule type" value="Genomic_DNA"/>
</dbReference>
<dbReference type="AlphaFoldDB" id="A0A975B714"/>
<keyword evidence="1" id="KW-1133">Transmembrane helix</keyword>
<keyword evidence="1" id="KW-0472">Membrane</keyword>
<evidence type="ECO:0000313" key="2">
    <source>
        <dbReference type="EMBL" id="QTA80001.1"/>
    </source>
</evidence>
<keyword evidence="1" id="KW-0812">Transmembrane</keyword>